<protein>
    <submittedName>
        <fullName evidence="1">Uncharacterized protein</fullName>
    </submittedName>
</protein>
<dbReference type="Proteomes" id="UP000094065">
    <property type="component" value="Unassembled WGS sequence"/>
</dbReference>
<sequence length="425" mass="48156">MVRKRSHCICLNVHPMLDAPDAPLAIDSIPLTIADLTFPSVERSMKSLRRSDSTGSQATIKRTPKQRKAWEMMMLKRKETETAATPKAERKEFDFTPVEIPAEKEVSPSVKWPADSVLINLSDDASYDHVPDVKEYLRLVGFTIMQATFTNIATIDPEKRFDISALTGDDLVQVGRETLANAQRRGEGIFAAYAKVSDISIPTNFPPWAALLRRNLHSIAEAVRPKFEEKDEAFAPISGRGALGRKKVRSLQKKRVVSGEDRARWSMGGKLDRDVLLRPGEDGPCERMIKTNIRVPIPASLSHLEPGSSEYRRLIATLYRIDSHLAALALRHRTSVLKVLVKRKTLLLDRAFDVSFTFGYRKAYFPRDGEKTEEEDLEVDHGWSEYLENIPIVGDWSQAVEMRCAQKDGRYEAWEKMRRETLSSC</sequence>
<gene>
    <name evidence="1" type="ORF">L202_06686</name>
</gene>
<proteinExistence type="predicted"/>
<dbReference type="AlphaFoldDB" id="A0A1E3HGT2"/>
<dbReference type="RefSeq" id="XP_018991210.1">
    <property type="nucleotide sequence ID" value="XM_019141235.1"/>
</dbReference>
<dbReference type="OrthoDB" id="10286124at2759"/>
<evidence type="ECO:0000313" key="1">
    <source>
        <dbReference type="EMBL" id="ODN75560.1"/>
    </source>
</evidence>
<organism evidence="1 2">
    <name type="scientific">Cryptococcus amylolentus CBS 6039</name>
    <dbReference type="NCBI Taxonomy" id="1295533"/>
    <lineage>
        <taxon>Eukaryota</taxon>
        <taxon>Fungi</taxon>
        <taxon>Dikarya</taxon>
        <taxon>Basidiomycota</taxon>
        <taxon>Agaricomycotina</taxon>
        <taxon>Tremellomycetes</taxon>
        <taxon>Tremellales</taxon>
        <taxon>Cryptococcaceae</taxon>
        <taxon>Cryptococcus</taxon>
    </lineage>
</organism>
<name>A0A1E3HGT2_9TREE</name>
<evidence type="ECO:0000313" key="2">
    <source>
        <dbReference type="Proteomes" id="UP000094065"/>
    </source>
</evidence>
<dbReference type="EMBL" id="AWGJ01000010">
    <property type="protein sequence ID" value="ODN75560.1"/>
    <property type="molecule type" value="Genomic_DNA"/>
</dbReference>
<keyword evidence="2" id="KW-1185">Reference proteome</keyword>
<accession>A0A1E3HGT2</accession>
<comment type="caution">
    <text evidence="1">The sequence shown here is derived from an EMBL/GenBank/DDBJ whole genome shotgun (WGS) entry which is preliminary data.</text>
</comment>
<dbReference type="GeneID" id="30157995"/>
<reference evidence="1 2" key="1">
    <citation type="submission" date="2016-06" db="EMBL/GenBank/DDBJ databases">
        <title>Evolution of pathogenesis and genome organization in the Tremellales.</title>
        <authorList>
            <person name="Cuomo C."/>
            <person name="Litvintseva A."/>
            <person name="Heitman J."/>
            <person name="Chen Y."/>
            <person name="Sun S."/>
            <person name="Springer D."/>
            <person name="Dromer F."/>
            <person name="Young S."/>
            <person name="Zeng Q."/>
            <person name="Chapman S."/>
            <person name="Gujja S."/>
            <person name="Saif S."/>
            <person name="Birren B."/>
        </authorList>
    </citation>
    <scope>NUCLEOTIDE SEQUENCE [LARGE SCALE GENOMIC DNA]</scope>
    <source>
        <strain evidence="1 2">CBS 6039</strain>
    </source>
</reference>